<organism evidence="12 13">
    <name type="scientific">Thermoleophilum album</name>
    <dbReference type="NCBI Taxonomy" id="29539"/>
    <lineage>
        <taxon>Bacteria</taxon>
        <taxon>Bacillati</taxon>
        <taxon>Actinomycetota</taxon>
        <taxon>Thermoleophilia</taxon>
        <taxon>Thermoleophilales</taxon>
        <taxon>Thermoleophilaceae</taxon>
        <taxon>Thermoleophilum</taxon>
    </lineage>
</organism>
<dbReference type="PANTHER" id="PTHR30413:SF8">
    <property type="entry name" value="TRANSPORT PERMEASE PROTEIN"/>
    <property type="match status" value="1"/>
</dbReference>
<comment type="subcellular location">
    <subcellularLocation>
        <location evidence="1">Cell inner membrane</location>
        <topology evidence="1">Multi-pass membrane protein</topology>
    </subcellularLocation>
    <subcellularLocation>
        <location evidence="9">Cell membrane</location>
        <topology evidence="9">Multi-pass membrane protein</topology>
    </subcellularLocation>
</comment>
<keyword evidence="8 9" id="KW-0472">Membrane</keyword>
<dbReference type="InterPro" id="IPR013525">
    <property type="entry name" value="ABC2_TM"/>
</dbReference>
<dbReference type="EMBL" id="FNWJ01000001">
    <property type="protein sequence ID" value="SEH10273.1"/>
    <property type="molecule type" value="Genomic_DNA"/>
</dbReference>
<feature type="compositionally biased region" description="Polar residues" evidence="10">
    <location>
        <begin position="1"/>
        <end position="10"/>
    </location>
</feature>
<keyword evidence="13" id="KW-1185">Reference proteome</keyword>
<keyword evidence="4 9" id="KW-1003">Cell membrane</keyword>
<dbReference type="RefSeq" id="WP_093115273.1">
    <property type="nucleotide sequence ID" value="NZ_FNWJ01000001.1"/>
</dbReference>
<proteinExistence type="inferred from homology"/>
<evidence type="ECO:0000259" key="11">
    <source>
        <dbReference type="PROSITE" id="PS51012"/>
    </source>
</evidence>
<feature type="transmembrane region" description="Helical" evidence="9">
    <location>
        <begin position="219"/>
        <end position="237"/>
    </location>
</feature>
<dbReference type="AlphaFoldDB" id="A0A1H6FKC8"/>
<dbReference type="PRINTS" id="PR00164">
    <property type="entry name" value="ABC2TRNSPORT"/>
</dbReference>
<dbReference type="Proteomes" id="UP000222056">
    <property type="component" value="Unassembled WGS sequence"/>
</dbReference>
<evidence type="ECO:0000256" key="7">
    <source>
        <dbReference type="ARBA" id="ARBA00022989"/>
    </source>
</evidence>
<feature type="domain" description="ABC transmembrane type-2" evidence="11">
    <location>
        <begin position="78"/>
        <end position="305"/>
    </location>
</feature>
<evidence type="ECO:0000256" key="5">
    <source>
        <dbReference type="ARBA" id="ARBA00022519"/>
    </source>
</evidence>
<evidence type="ECO:0000256" key="8">
    <source>
        <dbReference type="ARBA" id="ARBA00023136"/>
    </source>
</evidence>
<gene>
    <name evidence="12" type="ORF">SAMN02745716_0122</name>
</gene>
<keyword evidence="5" id="KW-0997">Cell inner membrane</keyword>
<dbReference type="Pfam" id="PF01061">
    <property type="entry name" value="ABC2_membrane"/>
    <property type="match status" value="1"/>
</dbReference>
<evidence type="ECO:0000256" key="10">
    <source>
        <dbReference type="SAM" id="MobiDB-lite"/>
    </source>
</evidence>
<evidence type="ECO:0000256" key="4">
    <source>
        <dbReference type="ARBA" id="ARBA00022475"/>
    </source>
</evidence>
<feature type="region of interest" description="Disordered" evidence="10">
    <location>
        <begin position="1"/>
        <end position="39"/>
    </location>
</feature>
<dbReference type="PROSITE" id="PS51012">
    <property type="entry name" value="ABC_TM2"/>
    <property type="match status" value="1"/>
</dbReference>
<dbReference type="InterPro" id="IPR047817">
    <property type="entry name" value="ABC2_TM_bact-type"/>
</dbReference>
<dbReference type="InterPro" id="IPR000412">
    <property type="entry name" value="ABC_2_transport"/>
</dbReference>
<feature type="transmembrane region" description="Helical" evidence="9">
    <location>
        <begin position="282"/>
        <end position="302"/>
    </location>
</feature>
<evidence type="ECO:0000313" key="13">
    <source>
        <dbReference type="Proteomes" id="UP000222056"/>
    </source>
</evidence>
<evidence type="ECO:0000256" key="1">
    <source>
        <dbReference type="ARBA" id="ARBA00004429"/>
    </source>
</evidence>
<dbReference type="OrthoDB" id="9789409at2"/>
<dbReference type="GO" id="GO:0043190">
    <property type="term" value="C:ATP-binding cassette (ABC) transporter complex"/>
    <property type="evidence" value="ECO:0007669"/>
    <property type="project" value="InterPro"/>
</dbReference>
<evidence type="ECO:0000256" key="2">
    <source>
        <dbReference type="ARBA" id="ARBA00007783"/>
    </source>
</evidence>
<dbReference type="PANTHER" id="PTHR30413">
    <property type="entry name" value="INNER MEMBRANE TRANSPORT PERMEASE"/>
    <property type="match status" value="1"/>
</dbReference>
<feature type="transmembrane region" description="Helical" evidence="9">
    <location>
        <begin position="77"/>
        <end position="102"/>
    </location>
</feature>
<feature type="transmembrane region" description="Helical" evidence="9">
    <location>
        <begin position="187"/>
        <end position="212"/>
    </location>
</feature>
<evidence type="ECO:0000313" key="12">
    <source>
        <dbReference type="EMBL" id="SEH10273.1"/>
    </source>
</evidence>
<feature type="transmembrane region" description="Helical" evidence="9">
    <location>
        <begin position="114"/>
        <end position="139"/>
    </location>
</feature>
<feature type="transmembrane region" description="Helical" evidence="9">
    <location>
        <begin position="151"/>
        <end position="181"/>
    </location>
</feature>
<comment type="similarity">
    <text evidence="2 9">Belongs to the ABC-2 integral membrane protein family.</text>
</comment>
<keyword evidence="3 9" id="KW-0813">Transport</keyword>
<name>A0A1H6FKC8_THEAL</name>
<protein>
    <recommendedName>
        <fullName evidence="9">Transport permease protein</fullName>
    </recommendedName>
</protein>
<evidence type="ECO:0000256" key="9">
    <source>
        <dbReference type="RuleBase" id="RU361157"/>
    </source>
</evidence>
<keyword evidence="6 9" id="KW-0812">Transmembrane</keyword>
<keyword evidence="7 9" id="KW-1133">Transmembrane helix</keyword>
<dbReference type="GO" id="GO:0140359">
    <property type="term" value="F:ABC-type transporter activity"/>
    <property type="evidence" value="ECO:0007669"/>
    <property type="project" value="InterPro"/>
</dbReference>
<reference evidence="13" key="1">
    <citation type="submission" date="2016-10" db="EMBL/GenBank/DDBJ databases">
        <authorList>
            <person name="Varghese N."/>
            <person name="Submissions S."/>
        </authorList>
    </citation>
    <scope>NUCLEOTIDE SEQUENCE [LARGE SCALE GENOMIC DNA]</scope>
    <source>
        <strain evidence="13">ATCC 35263</strain>
    </source>
</reference>
<dbReference type="STRING" id="29539.SAMN02745716_0122"/>
<accession>A0A1H6FKC8</accession>
<dbReference type="GO" id="GO:0015920">
    <property type="term" value="P:lipopolysaccharide transport"/>
    <property type="evidence" value="ECO:0007669"/>
    <property type="project" value="TreeGrafter"/>
</dbReference>
<sequence>MSELSDTPLTETKEAVVRTDCSQNGERSARDGHAARPPLALRDVNGPSALSGGWRRALQLLWLLSVHDFKKAYFGTVLGYVWSVMRPLLLFSVLVAVFTQVFRAGSGVPHYPVILLLNIVLFTFFSEATTAAVGSIVAQESVVRKTEFPRAVIPIAVVLTSLFNLGLNLIVVFIFMLAWGLEPRLQWLGLIPIVIALFWLTAAVAMILASLYPRFRDTAIIWSVLSTVLFYGSPVLYPAEIVPRPLSHFVQANPFAPLLEYARVWLIDPSAPTPPELAGGTAWLVIPFACFLGIGALAIWIMNREAPRIAERL</sequence>
<evidence type="ECO:0000256" key="6">
    <source>
        <dbReference type="ARBA" id="ARBA00022692"/>
    </source>
</evidence>
<evidence type="ECO:0000256" key="3">
    <source>
        <dbReference type="ARBA" id="ARBA00022448"/>
    </source>
</evidence>